<dbReference type="InterPro" id="IPR003484">
    <property type="entry name" value="NodA"/>
</dbReference>
<gene>
    <name evidence="2" type="ORF">FB388_2038</name>
</gene>
<dbReference type="Gene3D" id="3.40.630.30">
    <property type="match status" value="1"/>
</dbReference>
<dbReference type="AlphaFoldDB" id="A0A543GF21"/>
<dbReference type="SUPFAM" id="SSF55729">
    <property type="entry name" value="Acyl-CoA N-acyltransferases (Nat)"/>
    <property type="match status" value="1"/>
</dbReference>
<evidence type="ECO:0000313" key="2">
    <source>
        <dbReference type="EMBL" id="TQM44667.1"/>
    </source>
</evidence>
<keyword evidence="3" id="KW-1185">Reference proteome</keyword>
<dbReference type="InterPro" id="IPR000182">
    <property type="entry name" value="GNAT_dom"/>
</dbReference>
<keyword evidence="2" id="KW-0012">Acyltransferase</keyword>
<dbReference type="InterPro" id="IPR016181">
    <property type="entry name" value="Acyl_CoA_acyltransferase"/>
</dbReference>
<accession>A0A543GF21</accession>
<protein>
    <submittedName>
        <fullName evidence="2">Beta-1,4-N-acetylglucosamine oligosaccharide N-acyltransferase NodA</fullName>
    </submittedName>
</protein>
<name>A0A543GF21_9PSEU</name>
<dbReference type="OrthoDB" id="3573574at2"/>
<evidence type="ECO:0000259" key="1">
    <source>
        <dbReference type="PROSITE" id="PS51186"/>
    </source>
</evidence>
<reference evidence="2 3" key="1">
    <citation type="submission" date="2019-06" db="EMBL/GenBank/DDBJ databases">
        <title>Sequencing the genomes of 1000 actinobacteria strains.</title>
        <authorList>
            <person name="Klenk H.-P."/>
        </authorList>
    </citation>
    <scope>NUCLEOTIDE SEQUENCE [LARGE SCALE GENOMIC DNA]</scope>
    <source>
        <strain evidence="2 3">DSM 45511</strain>
    </source>
</reference>
<comment type="caution">
    <text evidence="2">The sequence shown here is derived from an EMBL/GenBank/DDBJ whole genome shotgun (WGS) entry which is preliminary data.</text>
</comment>
<dbReference type="EMBL" id="VFPH01000001">
    <property type="protein sequence ID" value="TQM44667.1"/>
    <property type="molecule type" value="Genomic_DNA"/>
</dbReference>
<dbReference type="GO" id="GO:0005829">
    <property type="term" value="C:cytosol"/>
    <property type="evidence" value="ECO:0007669"/>
    <property type="project" value="InterPro"/>
</dbReference>
<proteinExistence type="predicted"/>
<dbReference type="Pfam" id="PF02474">
    <property type="entry name" value="NodA"/>
    <property type="match status" value="1"/>
</dbReference>
<sequence length="187" mass="20460">MSARAAEPSWACSWEDDVTADEHGLLAELLAQAFPRSTEFTGIRSWSSGRPELRLVAWRAGRAVAHVGVLRRFLRVPERDVSVLVGDVGLVAVAPAERGTGLGRELLWRADGVLVDLDVPFGYLTCGEHVAPFYERCGWVRASGGTRMIRADGRVQVYGGVSMVREVRASLAEWPDGCLVERNGLEI</sequence>
<dbReference type="RefSeq" id="WP_142099683.1">
    <property type="nucleotide sequence ID" value="NZ_VFPH01000001.1"/>
</dbReference>
<keyword evidence="2" id="KW-0808">Transferase</keyword>
<organism evidence="2 3">
    <name type="scientific">Pseudonocardia cypriaca</name>
    <dbReference type="NCBI Taxonomy" id="882449"/>
    <lineage>
        <taxon>Bacteria</taxon>
        <taxon>Bacillati</taxon>
        <taxon>Actinomycetota</taxon>
        <taxon>Actinomycetes</taxon>
        <taxon>Pseudonocardiales</taxon>
        <taxon>Pseudonocardiaceae</taxon>
        <taxon>Pseudonocardia</taxon>
    </lineage>
</organism>
<dbReference type="CDD" id="cd04301">
    <property type="entry name" value="NAT_SF"/>
    <property type="match status" value="1"/>
</dbReference>
<dbReference type="PROSITE" id="PS51186">
    <property type="entry name" value="GNAT"/>
    <property type="match status" value="1"/>
</dbReference>
<dbReference type="Proteomes" id="UP000319818">
    <property type="component" value="Unassembled WGS sequence"/>
</dbReference>
<dbReference type="GO" id="GO:0016747">
    <property type="term" value="F:acyltransferase activity, transferring groups other than amino-acyl groups"/>
    <property type="evidence" value="ECO:0007669"/>
    <property type="project" value="InterPro"/>
</dbReference>
<evidence type="ECO:0000313" key="3">
    <source>
        <dbReference type="Proteomes" id="UP000319818"/>
    </source>
</evidence>
<feature type="domain" description="N-acetyltransferase" evidence="1">
    <location>
        <begin position="13"/>
        <end position="168"/>
    </location>
</feature>